<dbReference type="Proteomes" id="UP001239994">
    <property type="component" value="Unassembled WGS sequence"/>
</dbReference>
<evidence type="ECO:0000256" key="8">
    <source>
        <dbReference type="ARBA" id="ARBA00047307"/>
    </source>
</evidence>
<evidence type="ECO:0000256" key="2">
    <source>
        <dbReference type="ARBA" id="ARBA00012434"/>
    </source>
</evidence>
<dbReference type="SMART" id="SM00220">
    <property type="entry name" value="S_TKc"/>
    <property type="match status" value="1"/>
</dbReference>
<sequence>MPRTGSSPGHMRGAFSVVRRCVKVLSGQEYAAKIINTKKLSARVSVSLSCHCAAVVLVIKTYVLFNVPRPRILLNPLNVTETPTDRGSLGKARRRRGGKEVNASHSTCSEASRVLGHPPDSMSGSRGVIRNPGRRSGLLLGGRNLLIDLGGGPVYGPGLDGAESYGEQPDQEDWYSEMDSVYGLGLDGAESYGEQPDQEDRYSEMDSAGSYDPYLDDHRGDTDYGETEECSDVCLQSDRGSDCEEEAPVEVEEYPHRDLHSHGDAKSSESKEPPAPKALPRARRPGASRLTRVASREAPLSDKDTPPPEVKSSRAYVPTSKPDAGKKAAAPVPEPGQSLLPKLARDSSRQAGQSSSQPTTGGLVGGPSPFPGLVNVCGGVHVAVPVTVCVLITLNVPVTLFPFLSVPVSVCVSVSVIVLVPALLLLPCLHWPVVQTKQYKPEFSLSGEEGNCFCVSSMRLFRVGVVSPSMTYHQKLDREARICRLLKHPNIVRLHDSISEEGHHYLIFDLGAFGKCMKLTGSELQGSTVLVTDAVLVTGGELFEDIVAREYYSEADARLDTEGPPMSAGNLAGLGASQLLTECCLGFVRSHCIQQILEAVLHCHQMGVVHRDLKPENLLLASKSKGAAVKLADFGLAIEVEGEQQAWFGFAGTPGYLSPEVLRKDPYGKAVDLWACGVILYILLVGYPPFWDEDQHRLYQQIKAGAYDFPSPEWDTVTPEAKDLINKMLTINPAKRITAAEALKHPWISHRSTVASCMHRQETVECLKKFNARRKLKTCWCAVETCWYPVVTCWYLVETCWYLVEMSWYLVETCYCPVESGWYLVEMCWYPDADKLVSSGAMPVSSGDMLATSGDVLVFSGVMLISSGDKLVSSGVMLVSSGDVLVSSGDMPVSSGDMLVPVRAEQITRGKSGTNKKTDGVKKRKSSSSVQLMESSESTNTTIEDEDTRVRKQEIIKVTEQLIEAISNGDFESYTKMCDPSVTAFEPEALGNLVEGLDFHRFYFENCAELGVANTGAEVGMANSGAELGVANTGAEVGMANSGAELGVANTGAEVGVANSGAELGVANSGAELCIANTGAELGVANSGAELGVANTGAEVGVANSGAELGVANTGAEVGVANSGAELGVANSGAELCIANTGAELGVANSGAELGVANTGAEVGVANTVHTTILNPHIHLIGEEAACIAYIRITQYIDTNGMPRTAQSEESRVWHRRDGKWQIVHFHRSGAPSTITKGTPPAEELHLQRDSTCRGTLPAEELHLQRDFTCSGTLPAEELHLQMDFTCSMQTHISSSV</sequence>
<dbReference type="InterPro" id="IPR000719">
    <property type="entry name" value="Prot_kinase_dom"/>
</dbReference>
<keyword evidence="14" id="KW-1185">Reference proteome</keyword>
<dbReference type="Pfam" id="PF00069">
    <property type="entry name" value="Pkinase"/>
    <property type="match status" value="1"/>
</dbReference>
<evidence type="ECO:0000313" key="13">
    <source>
        <dbReference type="EMBL" id="KAK1788551.1"/>
    </source>
</evidence>
<dbReference type="InterPro" id="IPR013543">
    <property type="entry name" value="Ca/CaM-dep_prot_kinase-assoc"/>
</dbReference>
<feature type="region of interest" description="Disordered" evidence="10">
    <location>
        <begin position="83"/>
        <end position="130"/>
    </location>
</feature>
<keyword evidence="11" id="KW-0472">Membrane</keyword>
<feature type="transmembrane region" description="Helical" evidence="11">
    <location>
        <begin position="373"/>
        <end position="394"/>
    </location>
</feature>
<dbReference type="InterPro" id="IPR008271">
    <property type="entry name" value="Ser/Thr_kinase_AS"/>
</dbReference>
<dbReference type="EMBL" id="JAROKS010000023">
    <property type="protein sequence ID" value="KAK1788551.1"/>
    <property type="molecule type" value="Genomic_DNA"/>
</dbReference>
<dbReference type="GO" id="GO:0005524">
    <property type="term" value="F:ATP binding"/>
    <property type="evidence" value="ECO:0007669"/>
    <property type="project" value="InterPro"/>
</dbReference>
<dbReference type="Gene3D" id="3.10.450.50">
    <property type="match status" value="2"/>
</dbReference>
<protein>
    <recommendedName>
        <fullName evidence="2">calcium/calmodulin-dependent protein kinase</fullName>
        <ecNumber evidence="2">2.7.11.17</ecNumber>
    </recommendedName>
</protein>
<keyword evidence="6" id="KW-0418">Kinase</keyword>
<evidence type="ECO:0000259" key="12">
    <source>
        <dbReference type="PROSITE" id="PS50011"/>
    </source>
</evidence>
<evidence type="ECO:0000256" key="10">
    <source>
        <dbReference type="SAM" id="MobiDB-lite"/>
    </source>
</evidence>
<evidence type="ECO:0000256" key="1">
    <source>
        <dbReference type="ARBA" id="ARBA00005354"/>
    </source>
</evidence>
<dbReference type="Gene3D" id="6.10.140.620">
    <property type="match status" value="1"/>
</dbReference>
<evidence type="ECO:0000256" key="3">
    <source>
        <dbReference type="ARBA" id="ARBA00022527"/>
    </source>
</evidence>
<evidence type="ECO:0000256" key="4">
    <source>
        <dbReference type="ARBA" id="ARBA00022553"/>
    </source>
</evidence>
<feature type="domain" description="Protein kinase" evidence="12">
    <location>
        <begin position="438"/>
        <end position="748"/>
    </location>
</feature>
<keyword evidence="11" id="KW-1133">Transmembrane helix</keyword>
<dbReference type="PROSITE" id="PS00108">
    <property type="entry name" value="PROTEIN_KINASE_ST"/>
    <property type="match status" value="1"/>
</dbReference>
<evidence type="ECO:0000256" key="6">
    <source>
        <dbReference type="ARBA" id="ARBA00022777"/>
    </source>
</evidence>
<dbReference type="SUPFAM" id="SSF56112">
    <property type="entry name" value="Protein kinase-like (PK-like)"/>
    <property type="match status" value="1"/>
</dbReference>
<keyword evidence="3" id="KW-0723">Serine/threonine-protein kinase</keyword>
<evidence type="ECO:0000256" key="7">
    <source>
        <dbReference type="ARBA" id="ARBA00022860"/>
    </source>
</evidence>
<reference evidence="13" key="1">
    <citation type="submission" date="2023-03" db="EMBL/GenBank/DDBJ databases">
        <title>Electrophorus voltai genome.</title>
        <authorList>
            <person name="Bian C."/>
        </authorList>
    </citation>
    <scope>NUCLEOTIDE SEQUENCE</scope>
    <source>
        <strain evidence="13">CB-2022</strain>
        <tissue evidence="13">Muscle</tissue>
    </source>
</reference>
<dbReference type="PROSITE" id="PS50011">
    <property type="entry name" value="PROTEIN_KINASE_DOM"/>
    <property type="match status" value="1"/>
</dbReference>
<organism evidence="13 14">
    <name type="scientific">Electrophorus voltai</name>
    <dbReference type="NCBI Taxonomy" id="2609070"/>
    <lineage>
        <taxon>Eukaryota</taxon>
        <taxon>Metazoa</taxon>
        <taxon>Chordata</taxon>
        <taxon>Craniata</taxon>
        <taxon>Vertebrata</taxon>
        <taxon>Euteleostomi</taxon>
        <taxon>Actinopterygii</taxon>
        <taxon>Neopterygii</taxon>
        <taxon>Teleostei</taxon>
        <taxon>Ostariophysi</taxon>
        <taxon>Gymnotiformes</taxon>
        <taxon>Gymnotoidei</taxon>
        <taxon>Gymnotidae</taxon>
        <taxon>Electrophorus</taxon>
    </lineage>
</organism>
<evidence type="ECO:0000313" key="14">
    <source>
        <dbReference type="Proteomes" id="UP001239994"/>
    </source>
</evidence>
<comment type="catalytic activity">
    <reaction evidence="8">
        <text>L-threonyl-[protein] + ATP = O-phospho-L-threonyl-[protein] + ADP + H(+)</text>
        <dbReference type="Rhea" id="RHEA:46608"/>
        <dbReference type="Rhea" id="RHEA-COMP:11060"/>
        <dbReference type="Rhea" id="RHEA-COMP:11605"/>
        <dbReference type="ChEBI" id="CHEBI:15378"/>
        <dbReference type="ChEBI" id="CHEBI:30013"/>
        <dbReference type="ChEBI" id="CHEBI:30616"/>
        <dbReference type="ChEBI" id="CHEBI:61977"/>
        <dbReference type="ChEBI" id="CHEBI:456216"/>
        <dbReference type="EC" id="2.7.11.17"/>
    </reaction>
</comment>
<comment type="similarity">
    <text evidence="1">Belongs to the protein kinase superfamily. CAMK Ser/Thr protein kinase family. CaMK subfamily.</text>
</comment>
<accession>A0AAD9DNT4</accession>
<evidence type="ECO:0000256" key="11">
    <source>
        <dbReference type="SAM" id="Phobius"/>
    </source>
</evidence>
<feature type="transmembrane region" description="Helical" evidence="11">
    <location>
        <begin position="400"/>
        <end position="426"/>
    </location>
</feature>
<keyword evidence="4" id="KW-0597">Phosphoprotein</keyword>
<dbReference type="Gene3D" id="1.10.510.10">
    <property type="entry name" value="Transferase(Phosphotransferase) domain 1"/>
    <property type="match status" value="1"/>
</dbReference>
<feature type="compositionally biased region" description="Polar residues" evidence="10">
    <location>
        <begin position="349"/>
        <end position="360"/>
    </location>
</feature>
<dbReference type="InterPro" id="IPR011009">
    <property type="entry name" value="Kinase-like_dom_sf"/>
</dbReference>
<dbReference type="InterPro" id="IPR032710">
    <property type="entry name" value="NTF2-like_dom_sf"/>
</dbReference>
<dbReference type="SUPFAM" id="SSF54427">
    <property type="entry name" value="NTF2-like"/>
    <property type="match status" value="2"/>
</dbReference>
<feature type="compositionally biased region" description="Low complexity" evidence="10">
    <location>
        <begin position="927"/>
        <end position="938"/>
    </location>
</feature>
<feature type="region of interest" description="Disordered" evidence="10">
    <location>
        <begin position="905"/>
        <end position="946"/>
    </location>
</feature>
<comment type="catalytic activity">
    <reaction evidence="9">
        <text>L-seryl-[protein] + ATP = O-phospho-L-seryl-[protein] + ADP + H(+)</text>
        <dbReference type="Rhea" id="RHEA:17989"/>
        <dbReference type="Rhea" id="RHEA-COMP:9863"/>
        <dbReference type="Rhea" id="RHEA-COMP:11604"/>
        <dbReference type="ChEBI" id="CHEBI:15378"/>
        <dbReference type="ChEBI" id="CHEBI:29999"/>
        <dbReference type="ChEBI" id="CHEBI:30616"/>
        <dbReference type="ChEBI" id="CHEBI:83421"/>
        <dbReference type="ChEBI" id="CHEBI:456216"/>
        <dbReference type="EC" id="2.7.11.17"/>
    </reaction>
</comment>
<dbReference type="PANTHER" id="PTHR24347">
    <property type="entry name" value="SERINE/THREONINE-PROTEIN KINASE"/>
    <property type="match status" value="1"/>
</dbReference>
<feature type="compositionally biased region" description="Basic and acidic residues" evidence="10">
    <location>
        <begin position="253"/>
        <end position="274"/>
    </location>
</feature>
<feature type="region of interest" description="Disordered" evidence="10">
    <location>
        <begin position="185"/>
        <end position="364"/>
    </location>
</feature>
<dbReference type="FunFam" id="1.10.510.10:FF:000001">
    <property type="entry name" value="Calcium/calmodulin-dependent protein kinase type II subunit delta"/>
    <property type="match status" value="1"/>
</dbReference>
<gene>
    <name evidence="13" type="ORF">P4O66_016967</name>
</gene>
<proteinExistence type="inferred from homology"/>
<dbReference type="Gene3D" id="3.30.200.20">
    <property type="entry name" value="Phosphorylase Kinase, domain 1"/>
    <property type="match status" value="2"/>
</dbReference>
<keyword evidence="7" id="KW-0112">Calmodulin-binding</keyword>
<evidence type="ECO:0000256" key="9">
    <source>
        <dbReference type="ARBA" id="ARBA00047430"/>
    </source>
</evidence>
<dbReference type="CDD" id="cd14086">
    <property type="entry name" value="STKc_CaMKII"/>
    <property type="match status" value="1"/>
</dbReference>
<name>A0AAD9DNT4_9TELE</name>
<keyword evidence="5" id="KW-0808">Transferase</keyword>
<dbReference type="Pfam" id="PF08332">
    <property type="entry name" value="CaMKII_AD"/>
    <property type="match status" value="2"/>
</dbReference>
<dbReference type="GO" id="GO:0004683">
    <property type="term" value="F:calcium/calmodulin-dependent protein kinase activity"/>
    <property type="evidence" value="ECO:0007669"/>
    <property type="project" value="UniProtKB-EC"/>
</dbReference>
<feature type="non-terminal residue" evidence="13">
    <location>
        <position position="1"/>
    </location>
</feature>
<feature type="compositionally biased region" description="Acidic residues" evidence="10">
    <location>
        <begin position="243"/>
        <end position="252"/>
    </location>
</feature>
<dbReference type="EC" id="2.7.11.17" evidence="2"/>
<comment type="caution">
    <text evidence="13">The sequence shown here is derived from an EMBL/GenBank/DDBJ whole genome shotgun (WGS) entry which is preliminary data.</text>
</comment>
<keyword evidence="11" id="KW-0812">Transmembrane</keyword>
<evidence type="ECO:0000256" key="5">
    <source>
        <dbReference type="ARBA" id="ARBA00022679"/>
    </source>
</evidence>
<dbReference type="GO" id="GO:0005516">
    <property type="term" value="F:calmodulin binding"/>
    <property type="evidence" value="ECO:0007669"/>
    <property type="project" value="UniProtKB-KW"/>
</dbReference>